<dbReference type="OrthoDB" id="425681at2759"/>
<dbReference type="EMBL" id="BGZK01000966">
    <property type="protein sequence ID" value="GBP66749.1"/>
    <property type="molecule type" value="Genomic_DNA"/>
</dbReference>
<organism evidence="2 3">
    <name type="scientific">Eumeta variegata</name>
    <name type="common">Bagworm moth</name>
    <name type="synonym">Eumeta japonica</name>
    <dbReference type="NCBI Taxonomy" id="151549"/>
    <lineage>
        <taxon>Eukaryota</taxon>
        <taxon>Metazoa</taxon>
        <taxon>Ecdysozoa</taxon>
        <taxon>Arthropoda</taxon>
        <taxon>Hexapoda</taxon>
        <taxon>Insecta</taxon>
        <taxon>Pterygota</taxon>
        <taxon>Neoptera</taxon>
        <taxon>Endopterygota</taxon>
        <taxon>Lepidoptera</taxon>
        <taxon>Glossata</taxon>
        <taxon>Ditrysia</taxon>
        <taxon>Tineoidea</taxon>
        <taxon>Psychidae</taxon>
        <taxon>Oiketicinae</taxon>
        <taxon>Eumeta</taxon>
    </lineage>
</organism>
<comment type="caution">
    <text evidence="2">The sequence shown here is derived from an EMBL/GenBank/DDBJ whole genome shotgun (WGS) entry which is preliminary data.</text>
</comment>
<protein>
    <submittedName>
        <fullName evidence="2">Uncharacterized protein</fullName>
    </submittedName>
</protein>
<name>A0A4C1XWW7_EUMVA</name>
<keyword evidence="3" id="KW-1185">Reference proteome</keyword>
<evidence type="ECO:0000313" key="3">
    <source>
        <dbReference type="Proteomes" id="UP000299102"/>
    </source>
</evidence>
<evidence type="ECO:0000256" key="1">
    <source>
        <dbReference type="SAM" id="MobiDB-lite"/>
    </source>
</evidence>
<sequence length="149" mass="16785">MDSCLYDLKEYECGLKTVELCVKCLLYAYEQVILAPSACSLQEMVNEMNDSVKKKSMKADFGKTKVKVFERGERLTECDTTTKVRPKVQCSRDAIAAKYVWSARKDRCRNIDIREQCGLKEDVVTRVTDPVSPPANKKPGWPGVPAADN</sequence>
<feature type="region of interest" description="Disordered" evidence="1">
    <location>
        <begin position="128"/>
        <end position="149"/>
    </location>
</feature>
<evidence type="ECO:0000313" key="2">
    <source>
        <dbReference type="EMBL" id="GBP66749.1"/>
    </source>
</evidence>
<reference evidence="2 3" key="1">
    <citation type="journal article" date="2019" name="Commun. Biol.">
        <title>The bagworm genome reveals a unique fibroin gene that provides high tensile strength.</title>
        <authorList>
            <person name="Kono N."/>
            <person name="Nakamura H."/>
            <person name="Ohtoshi R."/>
            <person name="Tomita M."/>
            <person name="Numata K."/>
            <person name="Arakawa K."/>
        </authorList>
    </citation>
    <scope>NUCLEOTIDE SEQUENCE [LARGE SCALE GENOMIC DNA]</scope>
</reference>
<dbReference type="Proteomes" id="UP000299102">
    <property type="component" value="Unassembled WGS sequence"/>
</dbReference>
<dbReference type="AlphaFoldDB" id="A0A4C1XWW7"/>
<proteinExistence type="predicted"/>
<accession>A0A4C1XWW7</accession>
<gene>
    <name evidence="2" type="ORF">EVAR_28616_1</name>
</gene>